<dbReference type="InterPro" id="IPR010982">
    <property type="entry name" value="Lambda_DNA-bd_dom_sf"/>
</dbReference>
<evidence type="ECO:0000313" key="2">
    <source>
        <dbReference type="EMBL" id="HAC27139.1"/>
    </source>
</evidence>
<dbReference type="CDD" id="cd00093">
    <property type="entry name" value="HTH_XRE"/>
    <property type="match status" value="1"/>
</dbReference>
<proteinExistence type="predicted"/>
<accession>A0A3B8WB67</accession>
<feature type="non-terminal residue" evidence="2">
    <location>
        <position position="44"/>
    </location>
</feature>
<dbReference type="GO" id="GO:0003677">
    <property type="term" value="F:DNA binding"/>
    <property type="evidence" value="ECO:0007669"/>
    <property type="project" value="InterPro"/>
</dbReference>
<feature type="domain" description="HTH cro/C1-type" evidence="1">
    <location>
        <begin position="7"/>
        <end position="36"/>
    </location>
</feature>
<dbReference type="SUPFAM" id="SSF47413">
    <property type="entry name" value="lambda repressor-like DNA-binding domains"/>
    <property type="match status" value="1"/>
</dbReference>
<organism evidence="2 3">
    <name type="scientific">Marinobacter nauticus</name>
    <name type="common">Marinobacter hydrocarbonoclasticus</name>
    <name type="synonym">Marinobacter aquaeolei</name>
    <dbReference type="NCBI Taxonomy" id="2743"/>
    <lineage>
        <taxon>Bacteria</taxon>
        <taxon>Pseudomonadati</taxon>
        <taxon>Pseudomonadota</taxon>
        <taxon>Gammaproteobacteria</taxon>
        <taxon>Pseudomonadales</taxon>
        <taxon>Marinobacteraceae</taxon>
        <taxon>Marinobacter</taxon>
    </lineage>
</organism>
<dbReference type="PROSITE" id="PS50943">
    <property type="entry name" value="HTH_CROC1"/>
    <property type="match status" value="1"/>
</dbReference>
<gene>
    <name evidence="2" type="ORF">DCF82_04905</name>
</gene>
<dbReference type="EMBL" id="DLYI01000057">
    <property type="protein sequence ID" value="HAC27139.1"/>
    <property type="molecule type" value="Genomic_DNA"/>
</dbReference>
<protein>
    <submittedName>
        <fullName evidence="2">XRE family transcriptional regulator</fullName>
    </submittedName>
</protein>
<dbReference type="Proteomes" id="UP000261325">
    <property type="component" value="Unassembled WGS sequence"/>
</dbReference>
<dbReference type="Pfam" id="PF01381">
    <property type="entry name" value="HTH_3"/>
    <property type="match status" value="1"/>
</dbReference>
<comment type="caution">
    <text evidence="2">The sequence shown here is derived from an EMBL/GenBank/DDBJ whole genome shotgun (WGS) entry which is preliminary data.</text>
</comment>
<sequence length="44" mass="4854">MNFGARVKQIREFRGMTQASLAQLIGSKQAVISALELRDSKTSD</sequence>
<dbReference type="Gene3D" id="1.10.260.40">
    <property type="entry name" value="lambda repressor-like DNA-binding domains"/>
    <property type="match status" value="1"/>
</dbReference>
<evidence type="ECO:0000259" key="1">
    <source>
        <dbReference type="PROSITE" id="PS50943"/>
    </source>
</evidence>
<evidence type="ECO:0000313" key="3">
    <source>
        <dbReference type="Proteomes" id="UP000261325"/>
    </source>
</evidence>
<reference evidence="2 3" key="1">
    <citation type="journal article" date="2018" name="Nat. Biotechnol.">
        <title>A standardized bacterial taxonomy based on genome phylogeny substantially revises the tree of life.</title>
        <authorList>
            <person name="Parks D.H."/>
            <person name="Chuvochina M."/>
            <person name="Waite D.W."/>
            <person name="Rinke C."/>
            <person name="Skarshewski A."/>
            <person name="Chaumeil P.A."/>
            <person name="Hugenholtz P."/>
        </authorList>
    </citation>
    <scope>NUCLEOTIDE SEQUENCE [LARGE SCALE GENOMIC DNA]</scope>
    <source>
        <strain evidence="2">UBA9049</strain>
    </source>
</reference>
<dbReference type="AlphaFoldDB" id="A0A3B8WB67"/>
<name>A0A3B8WB67_MARNT</name>
<dbReference type="InterPro" id="IPR001387">
    <property type="entry name" value="Cro/C1-type_HTH"/>
</dbReference>